<dbReference type="CDD" id="cd06662">
    <property type="entry name" value="SURF1"/>
    <property type="match status" value="1"/>
</dbReference>
<comment type="subcellular location">
    <subcellularLocation>
        <location evidence="6">Cell membrane</location>
        <topology evidence="6">Multi-pass membrane protein</topology>
    </subcellularLocation>
    <subcellularLocation>
        <location evidence="1">Membrane</location>
    </subcellularLocation>
</comment>
<evidence type="ECO:0000256" key="2">
    <source>
        <dbReference type="ARBA" id="ARBA00007165"/>
    </source>
</evidence>
<dbReference type="PANTHER" id="PTHR23427:SF2">
    <property type="entry name" value="SURFEIT LOCUS PROTEIN 1"/>
    <property type="match status" value="1"/>
</dbReference>
<dbReference type="EMBL" id="FNGP01000004">
    <property type="protein sequence ID" value="SDL63272.1"/>
    <property type="molecule type" value="Genomic_DNA"/>
</dbReference>
<feature type="transmembrane region" description="Helical" evidence="6">
    <location>
        <begin position="210"/>
        <end position="232"/>
    </location>
</feature>
<dbReference type="Proteomes" id="UP000199475">
    <property type="component" value="Unassembled WGS sequence"/>
</dbReference>
<evidence type="ECO:0000256" key="4">
    <source>
        <dbReference type="ARBA" id="ARBA00022989"/>
    </source>
</evidence>
<organism evidence="7 8">
    <name type="scientific">Tessaracoccus oleiagri</name>
    <dbReference type="NCBI Taxonomy" id="686624"/>
    <lineage>
        <taxon>Bacteria</taxon>
        <taxon>Bacillati</taxon>
        <taxon>Actinomycetota</taxon>
        <taxon>Actinomycetes</taxon>
        <taxon>Propionibacteriales</taxon>
        <taxon>Propionibacteriaceae</taxon>
        <taxon>Tessaracoccus</taxon>
    </lineage>
</organism>
<dbReference type="OrthoDB" id="9807214at2"/>
<proteinExistence type="inferred from homology"/>
<keyword evidence="5 6" id="KW-0472">Membrane</keyword>
<evidence type="ECO:0000256" key="1">
    <source>
        <dbReference type="ARBA" id="ARBA00004370"/>
    </source>
</evidence>
<dbReference type="InterPro" id="IPR002994">
    <property type="entry name" value="Surf1/Shy1"/>
</dbReference>
<dbReference type="STRING" id="686624.SAMN04488242_2190"/>
<evidence type="ECO:0000313" key="7">
    <source>
        <dbReference type="EMBL" id="SDL63272.1"/>
    </source>
</evidence>
<accession>A0A1G9LMS1</accession>
<dbReference type="AlphaFoldDB" id="A0A1G9LMS1"/>
<keyword evidence="4 6" id="KW-1133">Transmembrane helix</keyword>
<dbReference type="PANTHER" id="PTHR23427">
    <property type="entry name" value="SURFEIT LOCUS PROTEIN"/>
    <property type="match status" value="1"/>
</dbReference>
<comment type="caution">
    <text evidence="6">Lacks conserved residue(s) required for the propagation of feature annotation.</text>
</comment>
<keyword evidence="6" id="KW-1003">Cell membrane</keyword>
<dbReference type="PROSITE" id="PS50895">
    <property type="entry name" value="SURF1"/>
    <property type="match status" value="1"/>
</dbReference>
<evidence type="ECO:0000256" key="5">
    <source>
        <dbReference type="ARBA" id="ARBA00023136"/>
    </source>
</evidence>
<sequence length="261" mass="29327">MTRRMLLRWGALLLVVAVLAVVFVQLGEWQLRRLDERRATNARVLEHSQQQPQPYAQVMDETIDDEDQWYPVTVTGTYTGETYQARYRNQDGAGTEVVSVLEADDGRLVLIDRGFIPRPQGQPDPAPPAPPTGEVTVQGYVHRNERGRDNAITPHEFNIRLINSEAIGASLGEELVDGYITAQSSVPEDDPLLVPVALPSLDEGPHLSYAWQWFSFTLIAVIGVVVLIRADIRDRRKAERRRARLAQRREAEEAIAEPADT</sequence>
<gene>
    <name evidence="7" type="ORF">SAMN04488242_2190</name>
</gene>
<keyword evidence="3 6" id="KW-0812">Transmembrane</keyword>
<comment type="similarity">
    <text evidence="2 6">Belongs to the SURF1 family.</text>
</comment>
<evidence type="ECO:0000256" key="6">
    <source>
        <dbReference type="RuleBase" id="RU363076"/>
    </source>
</evidence>
<dbReference type="InterPro" id="IPR045214">
    <property type="entry name" value="Surf1/Surf4"/>
</dbReference>
<name>A0A1G9LMS1_9ACTN</name>
<dbReference type="Pfam" id="PF02104">
    <property type="entry name" value="SURF1"/>
    <property type="match status" value="1"/>
</dbReference>
<evidence type="ECO:0000256" key="3">
    <source>
        <dbReference type="ARBA" id="ARBA00022692"/>
    </source>
</evidence>
<dbReference type="GO" id="GO:0005886">
    <property type="term" value="C:plasma membrane"/>
    <property type="evidence" value="ECO:0007669"/>
    <property type="project" value="UniProtKB-SubCell"/>
</dbReference>
<protein>
    <recommendedName>
        <fullName evidence="6">SURF1-like protein</fullName>
    </recommendedName>
</protein>
<evidence type="ECO:0000313" key="8">
    <source>
        <dbReference type="Proteomes" id="UP000199475"/>
    </source>
</evidence>
<reference evidence="7 8" key="1">
    <citation type="submission" date="2016-10" db="EMBL/GenBank/DDBJ databases">
        <authorList>
            <person name="de Groot N.N."/>
        </authorList>
    </citation>
    <scope>NUCLEOTIDE SEQUENCE [LARGE SCALE GENOMIC DNA]</scope>
    <source>
        <strain evidence="7 8">CGMCC 1.9159</strain>
    </source>
</reference>
<keyword evidence="8" id="KW-1185">Reference proteome</keyword>